<evidence type="ECO:0000313" key="3">
    <source>
        <dbReference type="EMBL" id="KAK7534168.1"/>
    </source>
</evidence>
<protein>
    <submittedName>
        <fullName evidence="3">Uncharacterized protein</fullName>
    </submittedName>
</protein>
<proteinExistence type="predicted"/>
<gene>
    <name evidence="3" type="ORF">J3D65DRAFT_476048</name>
</gene>
<keyword evidence="2" id="KW-1133">Transmembrane helix</keyword>
<organism evidence="3 4">
    <name type="scientific">Phyllosticta citribraziliensis</name>
    <dbReference type="NCBI Taxonomy" id="989973"/>
    <lineage>
        <taxon>Eukaryota</taxon>
        <taxon>Fungi</taxon>
        <taxon>Dikarya</taxon>
        <taxon>Ascomycota</taxon>
        <taxon>Pezizomycotina</taxon>
        <taxon>Dothideomycetes</taxon>
        <taxon>Dothideomycetes incertae sedis</taxon>
        <taxon>Botryosphaeriales</taxon>
        <taxon>Phyllostictaceae</taxon>
        <taxon>Phyllosticta</taxon>
    </lineage>
</organism>
<dbReference type="RefSeq" id="XP_066653207.1">
    <property type="nucleotide sequence ID" value="XM_066796535.1"/>
</dbReference>
<comment type="caution">
    <text evidence="3">The sequence shown here is derived from an EMBL/GenBank/DDBJ whole genome shotgun (WGS) entry which is preliminary data.</text>
</comment>
<accession>A0ABR1LHV1</accession>
<dbReference type="Proteomes" id="UP001360953">
    <property type="component" value="Unassembled WGS sequence"/>
</dbReference>
<keyword evidence="2" id="KW-0472">Membrane</keyword>
<feature type="region of interest" description="Disordered" evidence="1">
    <location>
        <begin position="103"/>
        <end position="137"/>
    </location>
</feature>
<feature type="compositionally biased region" description="Low complexity" evidence="1">
    <location>
        <begin position="118"/>
        <end position="137"/>
    </location>
</feature>
<keyword evidence="2" id="KW-0812">Transmembrane</keyword>
<dbReference type="EMBL" id="JBBPEH010000009">
    <property type="protein sequence ID" value="KAK7534168.1"/>
    <property type="molecule type" value="Genomic_DNA"/>
</dbReference>
<sequence length="222" mass="23580">MTKPPHQEFSMRKLCLVGLIKNSPRPVRRRQSCNATASNIAYARPAGHAHAATPAFLNLCFVSSTPSQCSGSPALSCPTEPDRCLVRRSRPCDACGYFKHRPARGSTPTRRRTPDNPLPTNNLPQNSISSTCSTTGTTRGPRAAYDVFVPSCPSLEPFSASVPVNSRRCRAASAGVAPLLLLLLLLLCGPGAFSAKATSRRVSCGSPEARETGGGLFCPTLL</sequence>
<reference evidence="3 4" key="1">
    <citation type="submission" date="2024-04" db="EMBL/GenBank/DDBJ databases">
        <title>Phyllosticta paracitricarpa is synonymous to the EU quarantine fungus P. citricarpa based on phylogenomic analyses.</title>
        <authorList>
            <consortium name="Lawrence Berkeley National Laboratory"/>
            <person name="Van ingen-buijs V.A."/>
            <person name="Van westerhoven A.C."/>
            <person name="Haridas S."/>
            <person name="Skiadas P."/>
            <person name="Martin F."/>
            <person name="Groenewald J.Z."/>
            <person name="Crous P.W."/>
            <person name="Seidl M.F."/>
        </authorList>
    </citation>
    <scope>NUCLEOTIDE SEQUENCE [LARGE SCALE GENOMIC DNA]</scope>
    <source>
        <strain evidence="3 4">CPC 17464</strain>
    </source>
</reference>
<keyword evidence="4" id="KW-1185">Reference proteome</keyword>
<evidence type="ECO:0000313" key="4">
    <source>
        <dbReference type="Proteomes" id="UP001360953"/>
    </source>
</evidence>
<dbReference type="GeneID" id="92029441"/>
<evidence type="ECO:0000256" key="2">
    <source>
        <dbReference type="SAM" id="Phobius"/>
    </source>
</evidence>
<evidence type="ECO:0000256" key="1">
    <source>
        <dbReference type="SAM" id="MobiDB-lite"/>
    </source>
</evidence>
<name>A0ABR1LHV1_9PEZI</name>
<feature type="transmembrane region" description="Helical" evidence="2">
    <location>
        <begin position="171"/>
        <end position="193"/>
    </location>
</feature>